<proteinExistence type="predicted"/>
<dbReference type="EMBL" id="MU827789">
    <property type="protein sequence ID" value="KAJ7331272.1"/>
    <property type="molecule type" value="Genomic_DNA"/>
</dbReference>
<organism evidence="2 4">
    <name type="scientific">Desmophyllum pertusum</name>
    <dbReference type="NCBI Taxonomy" id="174260"/>
    <lineage>
        <taxon>Eukaryota</taxon>
        <taxon>Metazoa</taxon>
        <taxon>Cnidaria</taxon>
        <taxon>Anthozoa</taxon>
        <taxon>Hexacorallia</taxon>
        <taxon>Scleractinia</taxon>
        <taxon>Caryophylliina</taxon>
        <taxon>Caryophylliidae</taxon>
        <taxon>Desmophyllum</taxon>
    </lineage>
</organism>
<evidence type="ECO:0000313" key="4">
    <source>
        <dbReference type="Proteomes" id="UP001163046"/>
    </source>
</evidence>
<evidence type="ECO:0000313" key="1">
    <source>
        <dbReference type="EMBL" id="KAJ7331272.1"/>
    </source>
</evidence>
<gene>
    <name evidence="2" type="ORF">OS493_012992</name>
    <name evidence="1" type="ORF">OS493_020061</name>
    <name evidence="3" type="ORF">OS493_034238</name>
</gene>
<name>A0A9W9Z304_9CNID</name>
<dbReference type="Proteomes" id="UP001163046">
    <property type="component" value="Unassembled WGS sequence"/>
</dbReference>
<dbReference type="EMBL" id="MU826831">
    <property type="protein sequence ID" value="KAJ7373399.1"/>
    <property type="molecule type" value="Genomic_DNA"/>
</dbReference>
<evidence type="ECO:0008006" key="5">
    <source>
        <dbReference type="Google" id="ProtNLM"/>
    </source>
</evidence>
<dbReference type="EMBL" id="MU826397">
    <property type="protein sequence ID" value="KAJ7376502.1"/>
    <property type="molecule type" value="Genomic_DNA"/>
</dbReference>
<dbReference type="InterPro" id="IPR025048">
    <property type="entry name" value="DUF3987"/>
</dbReference>
<accession>A0A9W9Z304</accession>
<reference evidence="2" key="1">
    <citation type="submission" date="2023-01" db="EMBL/GenBank/DDBJ databases">
        <title>Genome assembly of the deep-sea coral Lophelia pertusa.</title>
        <authorList>
            <person name="Herrera S."/>
            <person name="Cordes E."/>
        </authorList>
    </citation>
    <scope>NUCLEOTIDE SEQUENCE</scope>
    <source>
        <strain evidence="2">USNM1676648</strain>
        <tissue evidence="2">Polyp</tissue>
    </source>
</reference>
<comment type="caution">
    <text evidence="2">The sequence shown here is derived from an EMBL/GenBank/DDBJ whole genome shotgun (WGS) entry which is preliminary data.</text>
</comment>
<dbReference type="Pfam" id="PF13148">
    <property type="entry name" value="DUF3987"/>
    <property type="match status" value="1"/>
</dbReference>
<protein>
    <recommendedName>
        <fullName evidence="5">DUF3987 domain-containing protein</fullName>
    </recommendedName>
</protein>
<evidence type="ECO:0000313" key="3">
    <source>
        <dbReference type="EMBL" id="KAJ7376502.1"/>
    </source>
</evidence>
<keyword evidence="4" id="KW-1185">Reference proteome</keyword>
<dbReference type="AlphaFoldDB" id="A0A9W9Z304"/>
<dbReference type="OrthoDB" id="5980337at2759"/>
<sequence length="504" mass="57223">MATPPKKLKLSDETVLSVAKEASEIEIPWNKVAPEYFSEWLHDFSLAHNVVKEMMMMAVLPSISALLGPRSFVKPSANEPYAENFSFFSLCISPPSSGKSQAFQFGVKKPLTHVEKQNEKLCILLDKFTESGLRQHLIQQKGVAAIVKDEMYETLRAVIGEREMGTLCRLYDGDSISVNTGNSTSRISTQETCVSLGGFIQVKNFLADLYPAMVESQNGFEQRFLYAIVKPKAMTRKETEAHVHRLQEANLHDLNEIYDAVYRDHKDGVTYTFSAEALALYDDFDNEIVNILNNKWRQGLLVNDDAEIGKDRRQVIRLAAVLHVLYGYSRRAIFQSYGTVSSVVGKRYVQYAIEFMSYFRKQKKAIDKILDTKNAQSSQSTTFEKKILDHPGPIVNLRILRNKYNSRSRPSSEEIATAMSSLQEEGLGVFIQNGTMSAFLKQVPSKVEESHLQQHQINMTSYKASFMRKNFDLPNHLKDALLMKDPLGQDIEDYLKEQQENAEP</sequence>
<evidence type="ECO:0000313" key="2">
    <source>
        <dbReference type="EMBL" id="KAJ7373399.1"/>
    </source>
</evidence>